<evidence type="ECO:0000313" key="4">
    <source>
        <dbReference type="Proteomes" id="UP000261140"/>
    </source>
</evidence>
<evidence type="ECO:0000313" key="2">
    <source>
        <dbReference type="EMBL" id="RGB91867.1"/>
    </source>
</evidence>
<sequence>MDWKERFLKLYTDGDVVDYGRALELKSRNLQEKLYRFRSVDNLGFVEDELKGNIFLPYIGSLNDPFDSCSLLESGNPSELMDAKEFQENLIKTTDRKIPSEIFEDPDWFKKVVEHMMQTSEESLPKNTPELLSSIIREEFEKVNGVMNDVVRTTSRVACFTEKLTNLPMWAHYACQHSGICMEYDIKSIESEYIKSRLFPVFYVRKLPSFVSLSQRKQMLPFMMTDYLAIHKLEDWKYEKEWRLVIVPGHEGYSEETMRKDMKGKGMAHKFSRPKKVYLGAKIDETKKKDVLNLCHKCGVDVMQMQCTEYGLQAVQITE</sequence>
<dbReference type="InterPro" id="IPR021352">
    <property type="entry name" value="DUF2971"/>
</dbReference>
<dbReference type="RefSeq" id="WP_117505455.1">
    <property type="nucleotide sequence ID" value="NZ_QVEQ01000004.1"/>
</dbReference>
<dbReference type="Proteomes" id="UP000261140">
    <property type="component" value="Unassembled WGS sequence"/>
</dbReference>
<evidence type="ECO:0000313" key="3">
    <source>
        <dbReference type="Proteomes" id="UP000260991"/>
    </source>
</evidence>
<protein>
    <submittedName>
        <fullName evidence="1">DUF2971 domain-containing protein</fullName>
    </submittedName>
</protein>
<comment type="caution">
    <text evidence="1">The sequence shown here is derived from an EMBL/GenBank/DDBJ whole genome shotgun (WGS) entry which is preliminary data.</text>
</comment>
<name>A0A3E2TA85_9FIRM</name>
<dbReference type="EMBL" id="QVER01000006">
    <property type="protein sequence ID" value="RGB91867.1"/>
    <property type="molecule type" value="Genomic_DNA"/>
</dbReference>
<dbReference type="AlphaFoldDB" id="A0A3E2TA85"/>
<organism evidence="1 4">
    <name type="scientific">Faecalibacterium prausnitzii</name>
    <dbReference type="NCBI Taxonomy" id="853"/>
    <lineage>
        <taxon>Bacteria</taxon>
        <taxon>Bacillati</taxon>
        <taxon>Bacillota</taxon>
        <taxon>Clostridia</taxon>
        <taxon>Eubacteriales</taxon>
        <taxon>Oscillospiraceae</taxon>
        <taxon>Faecalibacterium</taxon>
    </lineage>
</organism>
<dbReference type="Pfam" id="PF11185">
    <property type="entry name" value="DUF2971"/>
    <property type="match status" value="1"/>
</dbReference>
<evidence type="ECO:0000313" key="1">
    <source>
        <dbReference type="EMBL" id="RGB71406.1"/>
    </source>
</evidence>
<accession>A0A3E2TA85</accession>
<dbReference type="EMBL" id="QVEQ01000004">
    <property type="protein sequence ID" value="RGB71406.1"/>
    <property type="molecule type" value="Genomic_DNA"/>
</dbReference>
<gene>
    <name evidence="2" type="ORF">DWZ46_06635</name>
    <name evidence="1" type="ORF">DWZ89_06695</name>
</gene>
<reference evidence="3 4" key="1">
    <citation type="submission" date="2018-08" db="EMBL/GenBank/DDBJ databases">
        <title>A genome reference for cultivated species of the human gut microbiota.</title>
        <authorList>
            <person name="Zou Y."/>
            <person name="Xue W."/>
            <person name="Luo G."/>
        </authorList>
    </citation>
    <scope>NUCLEOTIDE SEQUENCE [LARGE SCALE GENOMIC DNA]</scope>
    <source>
        <strain evidence="2 3">AF32-8AC</strain>
        <strain evidence="1 4">AF36-11AT</strain>
    </source>
</reference>
<dbReference type="Proteomes" id="UP000260991">
    <property type="component" value="Unassembled WGS sequence"/>
</dbReference>
<proteinExistence type="predicted"/>